<feature type="region of interest" description="Disordered" evidence="1">
    <location>
        <begin position="1"/>
        <end position="45"/>
    </location>
</feature>
<sequence>MEHHSEKQNSGTHGLVSRWDSAGRIHRSSATDQKIEESRSAERRL</sequence>
<feature type="compositionally biased region" description="Basic and acidic residues" evidence="1">
    <location>
        <begin position="33"/>
        <end position="45"/>
    </location>
</feature>
<evidence type="ECO:0000256" key="1">
    <source>
        <dbReference type="SAM" id="MobiDB-lite"/>
    </source>
</evidence>
<dbReference type="AlphaFoldDB" id="M5UAQ7"/>
<organism evidence="2 3">
    <name type="scientific">Rhodopirellula sallentina SM41</name>
    <dbReference type="NCBI Taxonomy" id="1263870"/>
    <lineage>
        <taxon>Bacteria</taxon>
        <taxon>Pseudomonadati</taxon>
        <taxon>Planctomycetota</taxon>
        <taxon>Planctomycetia</taxon>
        <taxon>Pirellulales</taxon>
        <taxon>Pirellulaceae</taxon>
        <taxon>Rhodopirellula</taxon>
    </lineage>
</organism>
<protein>
    <submittedName>
        <fullName evidence="2">Uncharacterized protein</fullName>
    </submittedName>
</protein>
<dbReference type="Proteomes" id="UP000011885">
    <property type="component" value="Unassembled WGS sequence"/>
</dbReference>
<gene>
    <name evidence="2" type="ORF">RSSM_03630</name>
</gene>
<proteinExistence type="predicted"/>
<dbReference type="PATRIC" id="fig|1263870.3.peg.3850"/>
<evidence type="ECO:0000313" key="2">
    <source>
        <dbReference type="EMBL" id="EMI54926.1"/>
    </source>
</evidence>
<keyword evidence="3" id="KW-1185">Reference proteome</keyword>
<reference evidence="2 3" key="1">
    <citation type="journal article" date="2013" name="Mar. Genomics">
        <title>Expression of sulfatases in Rhodopirellula baltica and the diversity of sulfatases in the genus Rhodopirellula.</title>
        <authorList>
            <person name="Wegner C.E."/>
            <person name="Richter-Heitmann T."/>
            <person name="Klindworth A."/>
            <person name="Klockow C."/>
            <person name="Richter M."/>
            <person name="Achstetter T."/>
            <person name="Glockner F.O."/>
            <person name="Harder J."/>
        </authorList>
    </citation>
    <scope>NUCLEOTIDE SEQUENCE [LARGE SCALE GENOMIC DNA]</scope>
    <source>
        <strain evidence="2 3">SM41</strain>
    </source>
</reference>
<accession>M5UAQ7</accession>
<name>M5UAQ7_9BACT</name>
<dbReference type="EMBL" id="ANOH01000247">
    <property type="protein sequence ID" value="EMI54926.1"/>
    <property type="molecule type" value="Genomic_DNA"/>
</dbReference>
<evidence type="ECO:0000313" key="3">
    <source>
        <dbReference type="Proteomes" id="UP000011885"/>
    </source>
</evidence>
<comment type="caution">
    <text evidence="2">The sequence shown here is derived from an EMBL/GenBank/DDBJ whole genome shotgun (WGS) entry which is preliminary data.</text>
</comment>